<proteinExistence type="predicted"/>
<keyword evidence="2" id="KW-1185">Reference proteome</keyword>
<sequence>MAVFDYLDFGPQVIASEVIGNEWWQWQPHGDSRPRAYDVKVVVFKQVSIKEVMQKYPVNQGMEKDYRYIDYEQASTYLDDRINENVIEDVTARLQETKRKIIAALGE</sequence>
<evidence type="ECO:0000313" key="1">
    <source>
        <dbReference type="EMBL" id="MFC4360933.1"/>
    </source>
</evidence>
<gene>
    <name evidence="1" type="ORF">ACFOX3_01395</name>
</gene>
<comment type="caution">
    <text evidence="1">The sequence shown here is derived from an EMBL/GenBank/DDBJ whole genome shotgun (WGS) entry which is preliminary data.</text>
</comment>
<protein>
    <submittedName>
        <fullName evidence="1">Uncharacterized protein</fullName>
    </submittedName>
</protein>
<accession>A0ABV8V1A8</accession>
<name>A0ABV8V1A8_9GAMM</name>
<evidence type="ECO:0000313" key="2">
    <source>
        <dbReference type="Proteomes" id="UP001595840"/>
    </source>
</evidence>
<reference evidence="2" key="1">
    <citation type="journal article" date="2019" name="Int. J. Syst. Evol. Microbiol.">
        <title>The Global Catalogue of Microorganisms (GCM) 10K type strain sequencing project: providing services to taxonomists for standard genome sequencing and annotation.</title>
        <authorList>
            <consortium name="The Broad Institute Genomics Platform"/>
            <consortium name="The Broad Institute Genome Sequencing Center for Infectious Disease"/>
            <person name="Wu L."/>
            <person name="Ma J."/>
        </authorList>
    </citation>
    <scope>NUCLEOTIDE SEQUENCE [LARGE SCALE GENOMIC DNA]</scope>
    <source>
        <strain evidence="2">CECT 8570</strain>
    </source>
</reference>
<organism evidence="1 2">
    <name type="scientific">Simiduia curdlanivorans</name>
    <dbReference type="NCBI Taxonomy" id="1492769"/>
    <lineage>
        <taxon>Bacteria</taxon>
        <taxon>Pseudomonadati</taxon>
        <taxon>Pseudomonadota</taxon>
        <taxon>Gammaproteobacteria</taxon>
        <taxon>Cellvibrionales</taxon>
        <taxon>Cellvibrionaceae</taxon>
        <taxon>Simiduia</taxon>
    </lineage>
</organism>
<dbReference type="EMBL" id="JBHSCX010000002">
    <property type="protein sequence ID" value="MFC4360933.1"/>
    <property type="molecule type" value="Genomic_DNA"/>
</dbReference>
<dbReference type="Proteomes" id="UP001595840">
    <property type="component" value="Unassembled WGS sequence"/>
</dbReference>
<dbReference type="RefSeq" id="WP_290261897.1">
    <property type="nucleotide sequence ID" value="NZ_JAUFQG010000004.1"/>
</dbReference>